<dbReference type="InterPro" id="IPR035940">
    <property type="entry name" value="CAP_sf"/>
</dbReference>
<dbReference type="InterPro" id="IPR014044">
    <property type="entry name" value="CAP_dom"/>
</dbReference>
<dbReference type="OrthoDB" id="414826at2759"/>
<dbReference type="AlphaFoldDB" id="A0A0D8Y8B4"/>
<reference evidence="2 3" key="1">
    <citation type="submission" date="2013-11" db="EMBL/GenBank/DDBJ databases">
        <title>Draft genome of the bovine lungworm Dictyocaulus viviparus.</title>
        <authorList>
            <person name="Mitreva M."/>
        </authorList>
    </citation>
    <scope>NUCLEOTIDE SEQUENCE [LARGE SCALE GENOMIC DNA]</scope>
    <source>
        <strain evidence="2 3">HannoverDv2000</strain>
    </source>
</reference>
<evidence type="ECO:0000313" key="3">
    <source>
        <dbReference type="Proteomes" id="UP000053766"/>
    </source>
</evidence>
<dbReference type="Gene3D" id="3.40.33.10">
    <property type="entry name" value="CAP"/>
    <property type="match status" value="2"/>
</dbReference>
<dbReference type="Pfam" id="PF00188">
    <property type="entry name" value="CAP"/>
    <property type="match status" value="1"/>
</dbReference>
<keyword evidence="3" id="KW-1185">Reference proteome</keyword>
<evidence type="ECO:0000313" key="2">
    <source>
        <dbReference type="EMBL" id="KJH52442.1"/>
    </source>
</evidence>
<dbReference type="SUPFAM" id="SSF55797">
    <property type="entry name" value="PR-1-like"/>
    <property type="match status" value="1"/>
</dbReference>
<evidence type="ECO:0000259" key="1">
    <source>
        <dbReference type="Pfam" id="PF00188"/>
    </source>
</evidence>
<dbReference type="CDD" id="cd05380">
    <property type="entry name" value="CAP_euk"/>
    <property type="match status" value="1"/>
</dbReference>
<reference evidence="3" key="2">
    <citation type="journal article" date="2016" name="Sci. Rep.">
        <title>Dictyocaulus viviparus genome, variome and transcriptome elucidate lungworm biology and support future intervention.</title>
        <authorList>
            <person name="McNulty S.N."/>
            <person name="Strube C."/>
            <person name="Rosa B.A."/>
            <person name="Martin J.C."/>
            <person name="Tyagi R."/>
            <person name="Choi Y.J."/>
            <person name="Wang Q."/>
            <person name="Hallsworth Pepin K."/>
            <person name="Zhang X."/>
            <person name="Ozersky P."/>
            <person name="Wilson R.K."/>
            <person name="Sternberg P.W."/>
            <person name="Gasser R.B."/>
            <person name="Mitreva M."/>
        </authorList>
    </citation>
    <scope>NUCLEOTIDE SEQUENCE [LARGE SCALE GENOMIC DNA]</scope>
    <source>
        <strain evidence="3">HannoverDv2000</strain>
    </source>
</reference>
<proteinExistence type="predicted"/>
<feature type="domain" description="SCP" evidence="1">
    <location>
        <begin position="10"/>
        <end position="81"/>
    </location>
</feature>
<organism evidence="2 3">
    <name type="scientific">Dictyocaulus viviparus</name>
    <name type="common">Bovine lungworm</name>
    <dbReference type="NCBI Taxonomy" id="29172"/>
    <lineage>
        <taxon>Eukaryota</taxon>
        <taxon>Metazoa</taxon>
        <taxon>Ecdysozoa</taxon>
        <taxon>Nematoda</taxon>
        <taxon>Chromadorea</taxon>
        <taxon>Rhabditida</taxon>
        <taxon>Rhabditina</taxon>
        <taxon>Rhabditomorpha</taxon>
        <taxon>Strongyloidea</taxon>
        <taxon>Metastrongylidae</taxon>
        <taxon>Dictyocaulus</taxon>
    </lineage>
</organism>
<dbReference type="EMBL" id="KN716165">
    <property type="protein sequence ID" value="KJH52442.1"/>
    <property type="molecule type" value="Genomic_DNA"/>
</dbReference>
<protein>
    <submittedName>
        <fullName evidence="2">SCP-like protein</fullName>
    </submittedName>
</protein>
<accession>A0A0D8Y8B4</accession>
<gene>
    <name evidence="2" type="ORF">DICVIV_01419</name>
</gene>
<sequence>MNDGLRAGILRIHNDGRLYIATDSRGGDKEFPLSVYPTAANMSLMGYDCDLENEAEKISKQCTYIYPRFENAGINSDIFSEPVTRLSIFYMINDRSNRIGCSYTLCDLPTHYPFVSFVCKYGDPLIQPGVPVYTKGRPCSLCENKCVDGGLCNYLGI</sequence>
<dbReference type="Proteomes" id="UP000053766">
    <property type="component" value="Unassembled WGS sequence"/>
</dbReference>
<name>A0A0D8Y8B4_DICVI</name>